<protein>
    <submittedName>
        <fullName evidence="2">Uncharacterized protein</fullName>
    </submittedName>
</protein>
<evidence type="ECO:0000313" key="2">
    <source>
        <dbReference type="EMBL" id="ETI39492.1"/>
    </source>
</evidence>
<dbReference type="HOGENOM" id="CLU_1735070_0_0_1"/>
<accession>V9EN46</accession>
<dbReference type="Proteomes" id="UP000018721">
    <property type="component" value="Unassembled WGS sequence"/>
</dbReference>
<feature type="region of interest" description="Disordered" evidence="1">
    <location>
        <begin position="37"/>
        <end position="61"/>
    </location>
</feature>
<evidence type="ECO:0000313" key="3">
    <source>
        <dbReference type="Proteomes" id="UP000018721"/>
    </source>
</evidence>
<organism evidence="2 3">
    <name type="scientific">Phytophthora nicotianae P1569</name>
    <dbReference type="NCBI Taxonomy" id="1317065"/>
    <lineage>
        <taxon>Eukaryota</taxon>
        <taxon>Sar</taxon>
        <taxon>Stramenopiles</taxon>
        <taxon>Oomycota</taxon>
        <taxon>Peronosporomycetes</taxon>
        <taxon>Peronosporales</taxon>
        <taxon>Peronosporaceae</taxon>
        <taxon>Phytophthora</taxon>
    </lineage>
</organism>
<comment type="caution">
    <text evidence="2">The sequence shown here is derived from an EMBL/GenBank/DDBJ whole genome shotgun (WGS) entry which is preliminary data.</text>
</comment>
<dbReference type="EMBL" id="ANIZ01002604">
    <property type="protein sequence ID" value="ETI39492.1"/>
    <property type="molecule type" value="Genomic_DNA"/>
</dbReference>
<proteinExistence type="predicted"/>
<sequence length="151" mass="16218">MVGLSAKQPRRRLTGNERQFLLVGLSERHQRRMRRLVGGTEQAEHKQSGTVTVKKKPRKKTVKLTTPGVARRSVGPLEPAETKITTAMVTTGTAKAVGSPEAKETTEALRLSTAAETTESMEHSTELSDATVAVVAKVVAGVIATVTAREM</sequence>
<reference evidence="2 3" key="1">
    <citation type="submission" date="2013-11" db="EMBL/GenBank/DDBJ databases">
        <title>The Genome Sequence of Phytophthora parasitica P1569.</title>
        <authorList>
            <consortium name="The Broad Institute Genomics Platform"/>
            <person name="Russ C."/>
            <person name="Tyler B."/>
            <person name="Panabieres F."/>
            <person name="Shan W."/>
            <person name="Tripathy S."/>
            <person name="Grunwald N."/>
            <person name="Machado M."/>
            <person name="Johnson C.S."/>
            <person name="Arredondo F."/>
            <person name="Hong C."/>
            <person name="Coffey M."/>
            <person name="Young S.K."/>
            <person name="Zeng Q."/>
            <person name="Gargeya S."/>
            <person name="Fitzgerald M."/>
            <person name="Abouelleil A."/>
            <person name="Alvarado L."/>
            <person name="Chapman S.B."/>
            <person name="Gainer-Dewar J."/>
            <person name="Goldberg J."/>
            <person name="Griggs A."/>
            <person name="Gujja S."/>
            <person name="Hansen M."/>
            <person name="Howarth C."/>
            <person name="Imamovic A."/>
            <person name="Ireland A."/>
            <person name="Larimer J."/>
            <person name="McCowan C."/>
            <person name="Murphy C."/>
            <person name="Pearson M."/>
            <person name="Poon T.W."/>
            <person name="Priest M."/>
            <person name="Roberts A."/>
            <person name="Saif S."/>
            <person name="Shea T."/>
            <person name="Sykes S."/>
            <person name="Wortman J."/>
            <person name="Nusbaum C."/>
            <person name="Birren B."/>
        </authorList>
    </citation>
    <scope>NUCLEOTIDE SEQUENCE [LARGE SCALE GENOMIC DNA]</scope>
    <source>
        <strain evidence="2 3">P1569</strain>
    </source>
</reference>
<gene>
    <name evidence="2" type="ORF">F443_14924</name>
</gene>
<dbReference type="AlphaFoldDB" id="V9EN46"/>
<keyword evidence="3" id="KW-1185">Reference proteome</keyword>
<evidence type="ECO:0000256" key="1">
    <source>
        <dbReference type="SAM" id="MobiDB-lite"/>
    </source>
</evidence>
<name>V9EN46_PHYNI</name>